<accession>A0A2V3IY85</accession>
<evidence type="ECO:0000313" key="4">
    <source>
        <dbReference type="Proteomes" id="UP000247409"/>
    </source>
</evidence>
<dbReference type="EMBL" id="NBIV01000028">
    <property type="protein sequence ID" value="PXF47112.1"/>
    <property type="molecule type" value="Genomic_DNA"/>
</dbReference>
<protein>
    <submittedName>
        <fullName evidence="3">Uncharacterized protein</fullName>
    </submittedName>
</protein>
<gene>
    <name evidence="3" type="ORF">BWQ96_03054</name>
</gene>
<comment type="caution">
    <text evidence="3">The sequence shown here is derived from an EMBL/GenBank/DDBJ whole genome shotgun (WGS) entry which is preliminary data.</text>
</comment>
<keyword evidence="4" id="KW-1185">Reference proteome</keyword>
<reference evidence="3 4" key="1">
    <citation type="journal article" date="2018" name="Mol. Biol. Evol.">
        <title>Analysis of the draft genome of the red seaweed Gracilariopsis chorda provides insights into genome size evolution in Rhodophyta.</title>
        <authorList>
            <person name="Lee J."/>
            <person name="Yang E.C."/>
            <person name="Graf L."/>
            <person name="Yang J.H."/>
            <person name="Qiu H."/>
            <person name="Zel Zion U."/>
            <person name="Chan C.X."/>
            <person name="Stephens T.G."/>
            <person name="Weber A.P.M."/>
            <person name="Boo G.H."/>
            <person name="Boo S.M."/>
            <person name="Kim K.M."/>
            <person name="Shin Y."/>
            <person name="Jung M."/>
            <person name="Lee S.J."/>
            <person name="Yim H.S."/>
            <person name="Lee J.H."/>
            <person name="Bhattacharya D."/>
            <person name="Yoon H.S."/>
        </authorList>
    </citation>
    <scope>NUCLEOTIDE SEQUENCE [LARGE SCALE GENOMIC DNA]</scope>
    <source>
        <strain evidence="3 4">SKKU-2015</strain>
        <tissue evidence="3">Whole body</tissue>
    </source>
</reference>
<proteinExistence type="predicted"/>
<name>A0A2V3IY85_9FLOR</name>
<sequence>MAWYSSHIVNNAPCFHGRDAHSKPFQFLPRSFTYTSAYTHIGPDVMDKCKDHCDTVLQLCCALGEQKDLLTAREIRCAQLESEKKDLEECTDRLQHRVQHLKHTAESAQLETKQVRRRARVVERRQKSQAETTDTLRMQLQELRNLHREVYGALLDGDVDSSHGKPNRIFGAIRTYCSRFMGDTSTRNRREDVGSVPTDLFPPHTNDHTAGTDGTFAPSHQENGGHLFESHTVEGCRPSRICSFFKRKGRFRRLHRSLFRWVASPVDSEVPAVSSASRESGQRHNPLDCLGCFGTHTVRPAEARGNDGAKHQGKHKLARIIPGRTRADTREVKAECAELRNINISHALERDNNGLTNAILRKQTEIDDLENHLLEVIEYSEMLEKSILHLRSREEEGCRVGGSILGSDTNSAALEPRILQQFSGSTAYLRTDSATETTAEPSAEDIGECSTEYFTDGVVTKVVTEGSVELIAQCSTEYLTYGTESDCMTEPAALAGGRKEHDDEVEN</sequence>
<dbReference type="AlphaFoldDB" id="A0A2V3IY85"/>
<organism evidence="3 4">
    <name type="scientific">Gracilariopsis chorda</name>
    <dbReference type="NCBI Taxonomy" id="448386"/>
    <lineage>
        <taxon>Eukaryota</taxon>
        <taxon>Rhodophyta</taxon>
        <taxon>Florideophyceae</taxon>
        <taxon>Rhodymeniophycidae</taxon>
        <taxon>Gracilariales</taxon>
        <taxon>Gracilariaceae</taxon>
        <taxon>Gracilariopsis</taxon>
    </lineage>
</organism>
<feature type="region of interest" description="Disordered" evidence="2">
    <location>
        <begin position="186"/>
        <end position="205"/>
    </location>
</feature>
<keyword evidence="1" id="KW-0175">Coiled coil</keyword>
<evidence type="ECO:0000256" key="1">
    <source>
        <dbReference type="SAM" id="Coils"/>
    </source>
</evidence>
<evidence type="ECO:0000256" key="2">
    <source>
        <dbReference type="SAM" id="MobiDB-lite"/>
    </source>
</evidence>
<evidence type="ECO:0000313" key="3">
    <source>
        <dbReference type="EMBL" id="PXF47112.1"/>
    </source>
</evidence>
<feature type="coiled-coil region" evidence="1">
    <location>
        <begin position="77"/>
        <end position="111"/>
    </location>
</feature>
<dbReference type="Proteomes" id="UP000247409">
    <property type="component" value="Unassembled WGS sequence"/>
</dbReference>